<dbReference type="SUPFAM" id="SSF51556">
    <property type="entry name" value="Metallo-dependent hydrolases"/>
    <property type="match status" value="1"/>
</dbReference>
<dbReference type="InterPro" id="IPR018228">
    <property type="entry name" value="DNase_TatD-rel_CS"/>
</dbReference>
<dbReference type="GO" id="GO:0046872">
    <property type="term" value="F:metal ion binding"/>
    <property type="evidence" value="ECO:0007669"/>
    <property type="project" value="UniProtKB-KW"/>
</dbReference>
<dbReference type="PIRSF" id="PIRSF005902">
    <property type="entry name" value="DNase_TatD"/>
    <property type="match status" value="1"/>
</dbReference>
<feature type="binding site" evidence="4">
    <location>
        <position position="159"/>
    </location>
    <ligand>
        <name>a divalent metal cation</name>
        <dbReference type="ChEBI" id="CHEBI:60240"/>
        <label>2</label>
    </ligand>
</feature>
<feature type="binding site" evidence="4">
    <location>
        <position position="134"/>
    </location>
    <ligand>
        <name>a divalent metal cation</name>
        <dbReference type="ChEBI" id="CHEBI:60240"/>
        <label>2</label>
    </ligand>
</feature>
<evidence type="ECO:0000313" key="7">
    <source>
        <dbReference type="Proteomes" id="UP001056323"/>
    </source>
</evidence>
<evidence type="ECO:0000256" key="4">
    <source>
        <dbReference type="PIRSR" id="PIRSR005902-1"/>
    </source>
</evidence>
<keyword evidence="8" id="KW-1185">Reference proteome</keyword>
<dbReference type="EMBL" id="CP097750">
    <property type="protein sequence ID" value="URJ24248.1"/>
    <property type="molecule type" value="Genomic_DNA"/>
</dbReference>
<feature type="binding site" evidence="4">
    <location>
        <position position="209"/>
    </location>
    <ligand>
        <name>a divalent metal cation</name>
        <dbReference type="ChEBI" id="CHEBI:60240"/>
        <label>1</label>
    </ligand>
</feature>
<dbReference type="Pfam" id="PF01026">
    <property type="entry name" value="TatD_DNase"/>
    <property type="match status" value="1"/>
</dbReference>
<accession>A0AAE9I842</accession>
<dbReference type="KEGG" id="bhb:M9394_00325"/>
<proteinExistence type="inferred from homology"/>
<reference evidence="6" key="1">
    <citation type="submission" date="2022-05" db="EMBL/GenBank/DDBJ databases">
        <title>Impact of host demography and evolutionary history on endosymbiont molecular evolution: a test in carpenter ants (Genus Camponotus) and their Blochmannia endosymbionts.</title>
        <authorList>
            <person name="Manthey J.D."/>
            <person name="Giron J.C."/>
            <person name="Hruska J.P."/>
        </authorList>
    </citation>
    <scope>NUCLEOTIDE SEQUENCE</scope>
    <source>
        <strain evidence="6">C-049</strain>
        <strain evidence="5">C-050</strain>
    </source>
</reference>
<evidence type="ECO:0000256" key="2">
    <source>
        <dbReference type="ARBA" id="ARBA00022723"/>
    </source>
</evidence>
<evidence type="ECO:0000256" key="1">
    <source>
        <dbReference type="ARBA" id="ARBA00009275"/>
    </source>
</evidence>
<feature type="binding site" evidence="4">
    <location>
        <position position="96"/>
    </location>
    <ligand>
        <name>a divalent metal cation</name>
        <dbReference type="ChEBI" id="CHEBI:60240"/>
        <label>1</label>
    </ligand>
</feature>
<feature type="binding site" evidence="4">
    <location>
        <position position="9"/>
    </location>
    <ligand>
        <name>a divalent metal cation</name>
        <dbReference type="ChEBI" id="CHEBI:60240"/>
        <label>1</label>
    </ligand>
</feature>
<dbReference type="FunFam" id="3.20.20.140:FF:000005">
    <property type="entry name" value="TatD family hydrolase"/>
    <property type="match status" value="1"/>
</dbReference>
<dbReference type="Gene3D" id="3.20.20.140">
    <property type="entry name" value="Metal-dependent hydrolases"/>
    <property type="match status" value="1"/>
</dbReference>
<dbReference type="GO" id="GO:0004536">
    <property type="term" value="F:DNA nuclease activity"/>
    <property type="evidence" value="ECO:0007669"/>
    <property type="project" value="InterPro"/>
</dbReference>
<dbReference type="InterPro" id="IPR015991">
    <property type="entry name" value="TatD/YcfH-like"/>
</dbReference>
<dbReference type="RefSeq" id="WP_250247407.1">
    <property type="nucleotide sequence ID" value="NZ_CP097749.1"/>
</dbReference>
<evidence type="ECO:0000256" key="3">
    <source>
        <dbReference type="ARBA" id="ARBA00022801"/>
    </source>
</evidence>
<dbReference type="InterPro" id="IPR001130">
    <property type="entry name" value="TatD-like"/>
</dbReference>
<keyword evidence="6" id="KW-0269">Exonuclease</keyword>
<dbReference type="NCBIfam" id="TIGR00010">
    <property type="entry name" value="YchF/TatD family DNA exonuclease"/>
    <property type="match status" value="1"/>
</dbReference>
<keyword evidence="3" id="KW-0378">Hydrolase</keyword>
<dbReference type="AlphaFoldDB" id="A0AAE9I842"/>
<dbReference type="Proteomes" id="UP001056323">
    <property type="component" value="Chromosome"/>
</dbReference>
<dbReference type="PANTHER" id="PTHR46124:SF2">
    <property type="entry name" value="D-AMINOACYL-TRNA DEACYLASE"/>
    <property type="match status" value="1"/>
</dbReference>
<dbReference type="InterPro" id="IPR032466">
    <property type="entry name" value="Metal_Hydrolase"/>
</dbReference>
<evidence type="ECO:0000313" key="8">
    <source>
        <dbReference type="Proteomes" id="UP001056483"/>
    </source>
</evidence>
<keyword evidence="2 4" id="KW-0479">Metal-binding</keyword>
<dbReference type="EMBL" id="CP097751">
    <property type="protein sequence ID" value="URJ27604.1"/>
    <property type="molecule type" value="Genomic_DNA"/>
</dbReference>
<keyword evidence="6" id="KW-0540">Nuclease</keyword>
<name>A0AAE9I842_9ENTR</name>
<gene>
    <name evidence="6" type="ORF">M9394_00325</name>
    <name evidence="5" type="ORF">M9404_01685</name>
</gene>
<protein>
    <submittedName>
        <fullName evidence="6">YchF/TatD family DNA exonuclease</fullName>
    </submittedName>
</protein>
<dbReference type="CDD" id="cd01310">
    <property type="entry name" value="TatD_DNAse"/>
    <property type="match status" value="1"/>
</dbReference>
<dbReference type="GO" id="GO:0004527">
    <property type="term" value="F:exonuclease activity"/>
    <property type="evidence" value="ECO:0007669"/>
    <property type="project" value="UniProtKB-KW"/>
</dbReference>
<comment type="similarity">
    <text evidence="1">Belongs to the metallo-dependent hydrolases superfamily. TatD-type hydrolase family.</text>
</comment>
<dbReference type="GO" id="GO:0005829">
    <property type="term" value="C:cytosol"/>
    <property type="evidence" value="ECO:0007669"/>
    <property type="project" value="TreeGrafter"/>
</dbReference>
<feature type="binding site" evidence="4">
    <location>
        <position position="7"/>
    </location>
    <ligand>
        <name>a divalent metal cation</name>
        <dbReference type="ChEBI" id="CHEBI:60240"/>
        <label>1</label>
    </ligand>
</feature>
<evidence type="ECO:0000313" key="6">
    <source>
        <dbReference type="EMBL" id="URJ27604.1"/>
    </source>
</evidence>
<organism evidence="6 7">
    <name type="scientific">Candidatus Blochmanniella camponoti</name>
    <dbReference type="NCBI Taxonomy" id="108080"/>
    <lineage>
        <taxon>Bacteria</taxon>
        <taxon>Pseudomonadati</taxon>
        <taxon>Pseudomonadota</taxon>
        <taxon>Gammaproteobacteria</taxon>
        <taxon>Enterobacterales</taxon>
        <taxon>Enterobacteriaceae</taxon>
        <taxon>ant endosymbionts</taxon>
        <taxon>Candidatus Blochmanniella</taxon>
    </lineage>
</organism>
<dbReference type="Proteomes" id="UP001056483">
    <property type="component" value="Chromosome"/>
</dbReference>
<dbReference type="PROSITE" id="PS01091">
    <property type="entry name" value="TATD_3"/>
    <property type="match status" value="1"/>
</dbReference>
<sequence>MFLVDSHCHLNQLNYQDVHKNVSDVLNKAKQKGVQLVLSVSLTMSDYDDMVKLIGYRSDVVFSCGVHPTYIYKINNFDSEKLYVLSSKRNVVAIGETGLDYYHRLESDSKKKQKKAFREHIRVAKAAKKPIIVHSRDSCKDTVTLLRSEEAEECGGILHCFSEDTDTARLLLDLNFYISFSGMITFTKSYMMQEVIKYVPSDRILLETDSPYLTPVPYRGQENQPAYIYEIAKYVASIKNIDIDELAVITTSNFRTLFHLK</sequence>
<dbReference type="PANTHER" id="PTHR46124">
    <property type="entry name" value="D-AMINOACYL-TRNA DEACYLASE"/>
    <property type="match status" value="1"/>
</dbReference>
<dbReference type="PROSITE" id="PS01137">
    <property type="entry name" value="TATD_1"/>
    <property type="match status" value="1"/>
</dbReference>
<evidence type="ECO:0000313" key="5">
    <source>
        <dbReference type="EMBL" id="URJ24248.1"/>
    </source>
</evidence>